<accession>A0ABZ0JVR0</accession>
<comment type="subcellular location">
    <subcellularLocation>
        <location evidence="1 9">Cell outer membrane</location>
        <topology evidence="1 9">Multi-pass membrane protein</topology>
    </subcellularLocation>
</comment>
<keyword evidence="7 9" id="KW-0472">Membrane</keyword>
<feature type="chain" id="PRO_5047077895" evidence="11">
    <location>
        <begin position="29"/>
        <end position="658"/>
    </location>
</feature>
<evidence type="ECO:0000256" key="10">
    <source>
        <dbReference type="RuleBase" id="RU003357"/>
    </source>
</evidence>
<keyword evidence="11" id="KW-0732">Signal</keyword>
<dbReference type="SUPFAM" id="SSF56935">
    <property type="entry name" value="Porins"/>
    <property type="match status" value="1"/>
</dbReference>
<evidence type="ECO:0000256" key="4">
    <source>
        <dbReference type="ARBA" id="ARBA00022452"/>
    </source>
</evidence>
<keyword evidence="5 9" id="KW-0812">Transmembrane</keyword>
<dbReference type="Proteomes" id="UP001529491">
    <property type="component" value="Chromosome"/>
</dbReference>
<keyword evidence="3 9" id="KW-0813">Transport</keyword>
<comment type="similarity">
    <text evidence="2 9 10">Belongs to the TonB-dependent receptor family.</text>
</comment>
<organism evidence="14 15">
    <name type="scientific">Shewanella youngdeokensis</name>
    <dbReference type="NCBI Taxonomy" id="2999068"/>
    <lineage>
        <taxon>Bacteria</taxon>
        <taxon>Pseudomonadati</taxon>
        <taxon>Pseudomonadota</taxon>
        <taxon>Gammaproteobacteria</taxon>
        <taxon>Alteromonadales</taxon>
        <taxon>Shewanellaceae</taxon>
        <taxon>Shewanella</taxon>
    </lineage>
</organism>
<evidence type="ECO:0000256" key="6">
    <source>
        <dbReference type="ARBA" id="ARBA00023077"/>
    </source>
</evidence>
<evidence type="ECO:0000313" key="15">
    <source>
        <dbReference type="Proteomes" id="UP001529491"/>
    </source>
</evidence>
<dbReference type="InterPro" id="IPR037066">
    <property type="entry name" value="Plug_dom_sf"/>
</dbReference>
<evidence type="ECO:0000256" key="9">
    <source>
        <dbReference type="PROSITE-ProRule" id="PRU01360"/>
    </source>
</evidence>
<protein>
    <submittedName>
        <fullName evidence="14">TonB-dependent receptor</fullName>
    </submittedName>
</protein>
<dbReference type="PROSITE" id="PS52016">
    <property type="entry name" value="TONB_DEPENDENT_REC_3"/>
    <property type="match status" value="1"/>
</dbReference>
<dbReference type="InterPro" id="IPR039426">
    <property type="entry name" value="TonB-dep_rcpt-like"/>
</dbReference>
<evidence type="ECO:0000256" key="8">
    <source>
        <dbReference type="ARBA" id="ARBA00023237"/>
    </source>
</evidence>
<evidence type="ECO:0000256" key="3">
    <source>
        <dbReference type="ARBA" id="ARBA00022448"/>
    </source>
</evidence>
<dbReference type="Gene3D" id="2.170.130.10">
    <property type="entry name" value="TonB-dependent receptor, plug domain"/>
    <property type="match status" value="1"/>
</dbReference>
<keyword evidence="14" id="KW-0675">Receptor</keyword>
<dbReference type="RefSeq" id="WP_310472026.1">
    <property type="nucleotide sequence ID" value="NZ_CP136522.1"/>
</dbReference>
<proteinExistence type="inferred from homology"/>
<dbReference type="EMBL" id="CP136522">
    <property type="protein sequence ID" value="WOT04395.1"/>
    <property type="molecule type" value="Genomic_DNA"/>
</dbReference>
<evidence type="ECO:0000259" key="12">
    <source>
        <dbReference type="Pfam" id="PF00593"/>
    </source>
</evidence>
<feature type="domain" description="TonB-dependent receptor plug" evidence="13">
    <location>
        <begin position="44"/>
        <end position="139"/>
    </location>
</feature>
<dbReference type="PANTHER" id="PTHR30069:SF41">
    <property type="entry name" value="HEME_HEMOPEXIN UTILIZATION PROTEIN C"/>
    <property type="match status" value="1"/>
</dbReference>
<dbReference type="InterPro" id="IPR012910">
    <property type="entry name" value="Plug_dom"/>
</dbReference>
<evidence type="ECO:0000259" key="13">
    <source>
        <dbReference type="Pfam" id="PF07715"/>
    </source>
</evidence>
<evidence type="ECO:0000256" key="7">
    <source>
        <dbReference type="ARBA" id="ARBA00023136"/>
    </source>
</evidence>
<dbReference type="Pfam" id="PF00593">
    <property type="entry name" value="TonB_dep_Rec_b-barrel"/>
    <property type="match status" value="1"/>
</dbReference>
<keyword evidence="15" id="KW-1185">Reference proteome</keyword>
<evidence type="ECO:0000313" key="14">
    <source>
        <dbReference type="EMBL" id="WOT04395.1"/>
    </source>
</evidence>
<evidence type="ECO:0000256" key="11">
    <source>
        <dbReference type="SAM" id="SignalP"/>
    </source>
</evidence>
<feature type="domain" description="TonB-dependent receptor-like beta-barrel" evidence="12">
    <location>
        <begin position="226"/>
        <end position="626"/>
    </location>
</feature>
<gene>
    <name evidence="14" type="ORF">RGE70_13840</name>
</gene>
<dbReference type="InterPro" id="IPR036942">
    <property type="entry name" value="Beta-barrel_TonB_sf"/>
</dbReference>
<dbReference type="Pfam" id="PF07715">
    <property type="entry name" value="Plug"/>
    <property type="match status" value="1"/>
</dbReference>
<keyword evidence="8 9" id="KW-0998">Cell outer membrane</keyword>
<keyword evidence="6 10" id="KW-0798">TonB box</keyword>
<evidence type="ECO:0000256" key="2">
    <source>
        <dbReference type="ARBA" id="ARBA00009810"/>
    </source>
</evidence>
<dbReference type="CDD" id="cd01347">
    <property type="entry name" value="ligand_gated_channel"/>
    <property type="match status" value="1"/>
</dbReference>
<evidence type="ECO:0000256" key="1">
    <source>
        <dbReference type="ARBA" id="ARBA00004571"/>
    </source>
</evidence>
<keyword evidence="4 9" id="KW-1134">Transmembrane beta strand</keyword>
<sequence>MSTKPLFTPTPLAVLICAACAFPVAANAADKATDDAEVVQVWGTAISSSSILTSDIELKQADHLSDLLRDQPGVDIGGTHSMNQGINIRGISELDLNITIDGASQTNNVFHHVGNLLINPDILQAVDIQVGNNSVLNGGLGGGIAFETKDAKDLLKKDEKFGARLSAGFASNDSYSYSGTAYSQLTDTIDVLAYYSGIERNNPEDGAGVEAVGQEGSTENYMVKFGWDANQANRLELSYDYYEDAGDYTLKSNLGNDFDHSNYIRPIEYTRETLTLNHELALGITDVHTSLYRNEMNYKNTNSDTNEVSEGNTIVYGLKAVAETSYELAGMYNTARYGVEGKQEEAQKLVNGQVSDDPNGNDGTESADSFALYAENEIELINGLFVTPGVRYNHYKIDIMASDDTFTDTIFALATKYELTDKWTVRASATELFKGPGLTGSYLTSGSTYNPDLKAETGINYEAAVAYQAQQVMGLDQLGFSFTVFETHIDDYINDTMTGKVSTYSNEGDVELVGYESEFNLRRGNLSARLSYSHSDSEFTKLNDNSSFALGQAIDDEVGDSIAFNLGYDIADLGLNMSWTSQLVFDLDKDVEADSAKEGYNVHDVSLRWVPTSVQELTITASVENIFDEHYSSHASHDFGVSDYEPGRNYKLTASYKF</sequence>
<evidence type="ECO:0000256" key="5">
    <source>
        <dbReference type="ARBA" id="ARBA00022692"/>
    </source>
</evidence>
<dbReference type="PANTHER" id="PTHR30069">
    <property type="entry name" value="TONB-DEPENDENT OUTER MEMBRANE RECEPTOR"/>
    <property type="match status" value="1"/>
</dbReference>
<feature type="signal peptide" evidence="11">
    <location>
        <begin position="1"/>
        <end position="28"/>
    </location>
</feature>
<reference evidence="14 15" key="1">
    <citation type="submission" date="2023-10" db="EMBL/GenBank/DDBJ databases">
        <title>Complete genome sequence of Shewanella sp. DAU334.</title>
        <authorList>
            <person name="Lee Y.-S."/>
            <person name="Jeong H.-R."/>
            <person name="Hwang E.-J."/>
            <person name="Choi Y.-L."/>
            <person name="Kim G.-D."/>
        </authorList>
    </citation>
    <scope>NUCLEOTIDE SEQUENCE [LARGE SCALE GENOMIC DNA]</scope>
    <source>
        <strain evidence="14 15">DAU334</strain>
    </source>
</reference>
<name>A0ABZ0JVR0_9GAMM</name>
<dbReference type="InterPro" id="IPR000531">
    <property type="entry name" value="Beta-barrel_TonB"/>
</dbReference>
<dbReference type="Gene3D" id="2.40.170.20">
    <property type="entry name" value="TonB-dependent receptor, beta-barrel domain"/>
    <property type="match status" value="1"/>
</dbReference>